<evidence type="ECO:0000259" key="3">
    <source>
        <dbReference type="Pfam" id="PF05970"/>
    </source>
</evidence>
<evidence type="ECO:0000313" key="5">
    <source>
        <dbReference type="Proteomes" id="UP001153620"/>
    </source>
</evidence>
<keyword evidence="1" id="KW-0234">DNA repair</keyword>
<proteinExistence type="inferred from homology"/>
<dbReference type="GO" id="GO:0043139">
    <property type="term" value="F:5'-3' DNA helicase activity"/>
    <property type="evidence" value="ECO:0007669"/>
    <property type="project" value="UniProtKB-EC"/>
</dbReference>
<organism evidence="4 5">
    <name type="scientific">Chironomus riparius</name>
    <dbReference type="NCBI Taxonomy" id="315576"/>
    <lineage>
        <taxon>Eukaryota</taxon>
        <taxon>Metazoa</taxon>
        <taxon>Ecdysozoa</taxon>
        <taxon>Arthropoda</taxon>
        <taxon>Hexapoda</taxon>
        <taxon>Insecta</taxon>
        <taxon>Pterygota</taxon>
        <taxon>Neoptera</taxon>
        <taxon>Endopterygota</taxon>
        <taxon>Diptera</taxon>
        <taxon>Nematocera</taxon>
        <taxon>Chironomoidea</taxon>
        <taxon>Chironomidae</taxon>
        <taxon>Chironominae</taxon>
        <taxon>Chironomus</taxon>
    </lineage>
</organism>
<feature type="domain" description="DNA helicase Pif1-like DEAD-box helicase" evidence="3">
    <location>
        <begin position="16"/>
        <end position="157"/>
    </location>
</feature>
<dbReference type="GO" id="GO:0006310">
    <property type="term" value="P:DNA recombination"/>
    <property type="evidence" value="ECO:0007669"/>
    <property type="project" value="UniProtKB-KW"/>
</dbReference>
<keyword evidence="1" id="KW-0233">DNA recombination</keyword>
<sequence>MRHFNREPGPVVTPEILITAFTGKAAHNVNGLTAHTAFSLIMTERNQEHSNSISPEALNTLRVKLKNLKLIIIDEISMMGLSTFEKINNRLMQVFQTKKEFGGRSIITFGDFQQLRPVNDSFIFGTSRNSLSHLFGNPLWEKFKIFELTEIMRQRDDLIFAQLLGRLAKGKLTQSDINLIKTRTFVENPRDLKAGDKLLPDKGKKSCHLIWQNALVEEHNSRRIQELRGPNSTAITFRAVDKITGANSEVEKRQVRFNLQNLSYRQTQGLMTELLLQKGVKYMITTNIDVADGLYNGAVGELMFMEFKGGQLEAIYLKFEDASIGRKARSVRRGIMEATTAIDTAWTPITRVKLTFHVTKNPAQVVREQYPLVPAEAYTIHKSQGSTLESVTVVLVPRMTRQLIYVAFSRAKTLDGLHIIGRFIPPTPPRDDDPVVIEMKRLRDTAQFIPKFQHLKIVPANEIQIVSFNVQSIRKHIDSVKSDAVFMNSHT</sequence>
<dbReference type="InterPro" id="IPR051055">
    <property type="entry name" value="PIF1_helicase"/>
</dbReference>
<dbReference type="Pfam" id="PF05970">
    <property type="entry name" value="PIF1"/>
    <property type="match status" value="1"/>
</dbReference>
<evidence type="ECO:0000313" key="4">
    <source>
        <dbReference type="EMBL" id="CAG9799467.1"/>
    </source>
</evidence>
<dbReference type="AlphaFoldDB" id="A0A9N9RMB8"/>
<keyword evidence="1" id="KW-0067">ATP-binding</keyword>
<keyword evidence="1" id="KW-0227">DNA damage</keyword>
<dbReference type="GO" id="GO:0000723">
    <property type="term" value="P:telomere maintenance"/>
    <property type="evidence" value="ECO:0007669"/>
    <property type="project" value="InterPro"/>
</dbReference>
<dbReference type="GO" id="GO:0005524">
    <property type="term" value="F:ATP binding"/>
    <property type="evidence" value="ECO:0007669"/>
    <property type="project" value="UniProtKB-KW"/>
</dbReference>
<reference evidence="4" key="2">
    <citation type="submission" date="2022-10" db="EMBL/GenBank/DDBJ databases">
        <authorList>
            <consortium name="ENA_rothamsted_submissions"/>
            <consortium name="culmorum"/>
            <person name="King R."/>
        </authorList>
    </citation>
    <scope>NUCLEOTIDE SEQUENCE</scope>
</reference>
<evidence type="ECO:0000256" key="1">
    <source>
        <dbReference type="RuleBase" id="RU363044"/>
    </source>
</evidence>
<accession>A0A9N9RMB8</accession>
<dbReference type="SUPFAM" id="SSF52540">
    <property type="entry name" value="P-loop containing nucleoside triphosphate hydrolases"/>
    <property type="match status" value="2"/>
</dbReference>
<evidence type="ECO:0000259" key="2">
    <source>
        <dbReference type="Pfam" id="PF01443"/>
    </source>
</evidence>
<dbReference type="GO" id="GO:0006281">
    <property type="term" value="P:DNA repair"/>
    <property type="evidence" value="ECO:0007669"/>
    <property type="project" value="UniProtKB-KW"/>
</dbReference>
<dbReference type="PANTHER" id="PTHR47642:SF8">
    <property type="entry name" value="ATP-DEPENDENT DNA HELICASE"/>
    <property type="match status" value="1"/>
</dbReference>
<protein>
    <recommendedName>
        <fullName evidence="1">ATP-dependent DNA helicase</fullName>
        <ecNumber evidence="1">5.6.2.3</ecNumber>
    </recommendedName>
</protein>
<dbReference type="GO" id="GO:0016787">
    <property type="term" value="F:hydrolase activity"/>
    <property type="evidence" value="ECO:0007669"/>
    <property type="project" value="UniProtKB-KW"/>
</dbReference>
<dbReference type="Proteomes" id="UP001153620">
    <property type="component" value="Chromosome 1"/>
</dbReference>
<dbReference type="InterPro" id="IPR027351">
    <property type="entry name" value="(+)RNA_virus_helicase_core_dom"/>
</dbReference>
<comment type="cofactor">
    <cofactor evidence="1">
        <name>Mg(2+)</name>
        <dbReference type="ChEBI" id="CHEBI:18420"/>
    </cofactor>
</comment>
<keyword evidence="1" id="KW-0547">Nucleotide-binding</keyword>
<dbReference type="EMBL" id="OU895877">
    <property type="protein sequence ID" value="CAG9799467.1"/>
    <property type="molecule type" value="Genomic_DNA"/>
</dbReference>
<name>A0A9N9RMB8_9DIPT</name>
<comment type="similarity">
    <text evidence="1">Belongs to the helicase family.</text>
</comment>
<feature type="domain" description="(+)RNA virus helicase C-terminal" evidence="2">
    <location>
        <begin position="373"/>
        <end position="413"/>
    </location>
</feature>
<dbReference type="OrthoDB" id="7762548at2759"/>
<dbReference type="EC" id="5.6.2.3" evidence="1"/>
<dbReference type="PANTHER" id="PTHR47642">
    <property type="entry name" value="ATP-DEPENDENT DNA HELICASE"/>
    <property type="match status" value="1"/>
</dbReference>
<dbReference type="Gene3D" id="3.40.50.300">
    <property type="entry name" value="P-loop containing nucleotide triphosphate hydrolases"/>
    <property type="match status" value="2"/>
</dbReference>
<dbReference type="InterPro" id="IPR027417">
    <property type="entry name" value="P-loop_NTPase"/>
</dbReference>
<dbReference type="Pfam" id="PF01443">
    <property type="entry name" value="Viral_helicase1"/>
    <property type="match status" value="1"/>
</dbReference>
<dbReference type="CDD" id="cd18809">
    <property type="entry name" value="SF1_C_RecD"/>
    <property type="match status" value="1"/>
</dbReference>
<dbReference type="InterPro" id="IPR010285">
    <property type="entry name" value="DNA_helicase_pif1-like_DEAD"/>
</dbReference>
<comment type="catalytic activity">
    <reaction evidence="1">
        <text>ATP + H2O = ADP + phosphate + H(+)</text>
        <dbReference type="Rhea" id="RHEA:13065"/>
        <dbReference type="ChEBI" id="CHEBI:15377"/>
        <dbReference type="ChEBI" id="CHEBI:15378"/>
        <dbReference type="ChEBI" id="CHEBI:30616"/>
        <dbReference type="ChEBI" id="CHEBI:43474"/>
        <dbReference type="ChEBI" id="CHEBI:456216"/>
        <dbReference type="EC" id="5.6.2.3"/>
    </reaction>
</comment>
<gene>
    <name evidence="4" type="ORF">CHIRRI_LOCUS2433</name>
</gene>
<keyword evidence="1" id="KW-0378">Hydrolase</keyword>
<keyword evidence="1" id="KW-0347">Helicase</keyword>
<keyword evidence="5" id="KW-1185">Reference proteome</keyword>
<reference evidence="4" key="1">
    <citation type="submission" date="2022-01" db="EMBL/GenBank/DDBJ databases">
        <authorList>
            <person name="King R."/>
        </authorList>
    </citation>
    <scope>NUCLEOTIDE SEQUENCE</scope>
</reference>